<dbReference type="InterPro" id="IPR028081">
    <property type="entry name" value="Leu-bd"/>
</dbReference>
<keyword evidence="2 3" id="KW-0732">Signal</keyword>
<dbReference type="EMBL" id="KM189438">
    <property type="protein sequence ID" value="AIQ77682.1"/>
    <property type="molecule type" value="Genomic_DNA"/>
</dbReference>
<dbReference type="PANTHER" id="PTHR30483:SF6">
    <property type="entry name" value="PERIPLASMIC BINDING PROTEIN OF ABC TRANSPORTER FOR NATURAL AMINO ACIDS"/>
    <property type="match status" value="1"/>
</dbReference>
<feature type="domain" description="Leucine-binding protein" evidence="4">
    <location>
        <begin position="37"/>
        <end position="368"/>
    </location>
</feature>
<evidence type="ECO:0000256" key="3">
    <source>
        <dbReference type="SAM" id="SignalP"/>
    </source>
</evidence>
<protein>
    <submittedName>
        <fullName evidence="5">Putative ABC transporter</fullName>
    </submittedName>
</protein>
<comment type="similarity">
    <text evidence="1">Belongs to the leucine-binding protein family.</text>
</comment>
<reference evidence="5" key="1">
    <citation type="journal article" date="2014" name="Appl. Environ. Microbiol.">
        <title>Aerobic biodegradation of 2,4-dinitroanisole by Nocardioides sp. strain JS1661.</title>
        <authorList>
            <person name="Fida T.T."/>
            <person name="Palamuru S."/>
            <person name="Pandey G."/>
            <person name="Spain J.C."/>
        </authorList>
    </citation>
    <scope>NUCLEOTIDE SEQUENCE</scope>
    <source>
        <strain evidence="5">JS1661</strain>
    </source>
</reference>
<evidence type="ECO:0000313" key="5">
    <source>
        <dbReference type="EMBL" id="AIQ77682.1"/>
    </source>
</evidence>
<dbReference type="Pfam" id="PF13458">
    <property type="entry name" value="Peripla_BP_6"/>
    <property type="match status" value="1"/>
</dbReference>
<evidence type="ECO:0000256" key="2">
    <source>
        <dbReference type="ARBA" id="ARBA00022729"/>
    </source>
</evidence>
<dbReference type="CDD" id="cd06332">
    <property type="entry name" value="PBP1_aromatic_compounds-like"/>
    <property type="match status" value="1"/>
</dbReference>
<dbReference type="PANTHER" id="PTHR30483">
    <property type="entry name" value="LEUCINE-SPECIFIC-BINDING PROTEIN"/>
    <property type="match status" value="1"/>
</dbReference>
<dbReference type="InterPro" id="IPR051010">
    <property type="entry name" value="BCAA_transport"/>
</dbReference>
<evidence type="ECO:0000256" key="1">
    <source>
        <dbReference type="ARBA" id="ARBA00010062"/>
    </source>
</evidence>
<feature type="chain" id="PRO_5039273120" evidence="3">
    <location>
        <begin position="25"/>
        <end position="386"/>
    </location>
</feature>
<organism evidence="5">
    <name type="scientific">Nocardioides sp. (strain JS1661)</name>
    <dbReference type="NCBI Taxonomy" id="1517491"/>
    <lineage>
        <taxon>Bacteria</taxon>
        <taxon>Bacillati</taxon>
        <taxon>Actinomycetota</taxon>
        <taxon>Actinomycetes</taxon>
        <taxon>Propionibacteriales</taxon>
        <taxon>Nocardioidaceae</taxon>
        <taxon>Nocardioides</taxon>
    </lineage>
</organism>
<evidence type="ECO:0000259" key="4">
    <source>
        <dbReference type="Pfam" id="PF13458"/>
    </source>
</evidence>
<dbReference type="AlphaFoldDB" id="A0A089MWH6"/>
<feature type="signal peptide" evidence="3">
    <location>
        <begin position="1"/>
        <end position="24"/>
    </location>
</feature>
<accession>A0A089MWH6</accession>
<name>A0A089MWH6_NOCS1</name>
<proteinExistence type="inferred from homology"/>
<dbReference type="InterPro" id="IPR028082">
    <property type="entry name" value="Peripla_BP_I"/>
</dbReference>
<dbReference type="SUPFAM" id="SSF53822">
    <property type="entry name" value="Periplasmic binding protein-like I"/>
    <property type="match status" value="1"/>
</dbReference>
<dbReference type="Gene3D" id="3.40.50.2300">
    <property type="match status" value="2"/>
</dbReference>
<sequence>MLAPLCASAALVLLAACGSNPGGADAVAAGEPAGKDVTVGLVAPSSGVYGLYGPVLSGVMKGVFGSDAAASGIELLTEDDAGDPQTALTKVRKLVREDGADVVVCCVNGAATLAVAPYLKSVGIPQIAPLPGPGGLGKFETAYSVGFYAQQLSEPFGEYAAKELQYEKAIILSSDFVQGHDVADGFKEGFTAAGGTIVKEIYPPLDTSDYGPFLSQISDADVVFGFFGGADAVRLVKQYDAAGLKDEAQLIGLGPMVSRLVLNQMGDAAVGIQGVFHYAESGMGTPADDAFVKAVSAVAPPDVTQNFVQANSWTTAHVISQAVTDSRKSGDSLLTSIASVNIEAPWGPFSFNTKTHYPVLKGLLYEVVSGPERLDHKVLGTFDGAE</sequence>